<protein>
    <submittedName>
        <fullName evidence="2">Uncharacterized protein</fullName>
    </submittedName>
</protein>
<dbReference type="PRINTS" id="PR00081">
    <property type="entry name" value="GDHRDH"/>
</dbReference>
<proteinExistence type="inferred from homology"/>
<dbReference type="PANTHER" id="PTHR42820:SF16">
    <property type="entry name" value="SHORT-CHAIN DEHYDROGENASE REDUCTASE 3B"/>
    <property type="match status" value="1"/>
</dbReference>
<dbReference type="PANTHER" id="PTHR42820">
    <property type="entry name" value="SHORT-CHAIN DEHYDROGENASE REDUCTASE"/>
    <property type="match status" value="1"/>
</dbReference>
<reference evidence="2 3" key="1">
    <citation type="journal article" date="2019" name="G3 (Bethesda)">
        <title>Sequencing of a Wild Apple (Malus baccata) Genome Unravels the Differences Between Cultivated and Wild Apple Species Regarding Disease Resistance and Cold Tolerance.</title>
        <authorList>
            <person name="Chen X."/>
        </authorList>
    </citation>
    <scope>NUCLEOTIDE SEQUENCE [LARGE SCALE GENOMIC DNA]</scope>
    <source>
        <strain evidence="3">cv. Shandingzi</strain>
        <tissue evidence="2">Leaves</tissue>
    </source>
</reference>
<dbReference type="EMBL" id="VIEB01000029">
    <property type="protein sequence ID" value="TQE11519.1"/>
    <property type="molecule type" value="Genomic_DNA"/>
</dbReference>
<name>A0A540NKF4_MALBA</name>
<dbReference type="Gene3D" id="3.40.50.720">
    <property type="entry name" value="NAD(P)-binding Rossmann-like Domain"/>
    <property type="match status" value="1"/>
</dbReference>
<keyword evidence="3" id="KW-1185">Reference proteome</keyword>
<evidence type="ECO:0000256" key="1">
    <source>
        <dbReference type="ARBA" id="ARBA00006484"/>
    </source>
</evidence>
<organism evidence="2 3">
    <name type="scientific">Malus baccata</name>
    <name type="common">Siberian crab apple</name>
    <name type="synonym">Pyrus baccata</name>
    <dbReference type="NCBI Taxonomy" id="106549"/>
    <lineage>
        <taxon>Eukaryota</taxon>
        <taxon>Viridiplantae</taxon>
        <taxon>Streptophyta</taxon>
        <taxon>Embryophyta</taxon>
        <taxon>Tracheophyta</taxon>
        <taxon>Spermatophyta</taxon>
        <taxon>Magnoliopsida</taxon>
        <taxon>eudicotyledons</taxon>
        <taxon>Gunneridae</taxon>
        <taxon>Pentapetalae</taxon>
        <taxon>rosids</taxon>
        <taxon>fabids</taxon>
        <taxon>Rosales</taxon>
        <taxon>Rosaceae</taxon>
        <taxon>Amygdaloideae</taxon>
        <taxon>Maleae</taxon>
        <taxon>Malus</taxon>
    </lineage>
</organism>
<sequence>MAINVRGVAATFKHAARAMVAHAVRGSIICTTSIAASLGGTAPQAYTTSKHALLGLVRAACSELGAHGIRVNSISPFGVATLFSCKAYNVDPDVAEASISAKGNLKGVVLKARHVAEAALFLATDESGYVSGHNLVVDGGFTVVNHSFSAK</sequence>
<evidence type="ECO:0000313" key="2">
    <source>
        <dbReference type="EMBL" id="TQE11519.1"/>
    </source>
</evidence>
<dbReference type="STRING" id="106549.A0A540NKF4"/>
<dbReference type="Proteomes" id="UP000315295">
    <property type="component" value="Unassembled WGS sequence"/>
</dbReference>
<dbReference type="InterPro" id="IPR002347">
    <property type="entry name" value="SDR_fam"/>
</dbReference>
<dbReference type="AlphaFoldDB" id="A0A540NKF4"/>
<gene>
    <name evidence="2" type="ORF">C1H46_002894</name>
</gene>
<dbReference type="SUPFAM" id="SSF51735">
    <property type="entry name" value="NAD(P)-binding Rossmann-fold domains"/>
    <property type="match status" value="1"/>
</dbReference>
<comment type="caution">
    <text evidence="2">The sequence shown here is derived from an EMBL/GenBank/DDBJ whole genome shotgun (WGS) entry which is preliminary data.</text>
</comment>
<accession>A0A540NKF4</accession>
<dbReference type="Pfam" id="PF13561">
    <property type="entry name" value="adh_short_C2"/>
    <property type="match status" value="1"/>
</dbReference>
<comment type="similarity">
    <text evidence="1">Belongs to the short-chain dehydrogenases/reductases (SDR) family.</text>
</comment>
<dbReference type="InterPro" id="IPR036291">
    <property type="entry name" value="NAD(P)-bd_dom_sf"/>
</dbReference>
<evidence type="ECO:0000313" key="3">
    <source>
        <dbReference type="Proteomes" id="UP000315295"/>
    </source>
</evidence>